<feature type="domain" description="EHMT1/2 cysteine-rich region" evidence="1">
    <location>
        <begin position="31"/>
        <end position="88"/>
    </location>
</feature>
<dbReference type="PANTHER" id="PTHR46307">
    <property type="entry name" value="G9A, ISOFORM B"/>
    <property type="match status" value="1"/>
</dbReference>
<feature type="non-terminal residue" evidence="2">
    <location>
        <position position="1"/>
    </location>
</feature>
<evidence type="ECO:0000259" key="1">
    <source>
        <dbReference type="Pfam" id="PF21533"/>
    </source>
</evidence>
<dbReference type="EMBL" id="SWJQ01002580">
    <property type="protein sequence ID" value="TRZ06373.1"/>
    <property type="molecule type" value="Genomic_DNA"/>
</dbReference>
<keyword evidence="3" id="KW-1185">Reference proteome</keyword>
<proteinExistence type="predicted"/>
<comment type="caution">
    <text evidence="2">The sequence shown here is derived from an EMBL/GenBank/DDBJ whole genome shotgun (WGS) entry which is preliminary data.</text>
</comment>
<dbReference type="CDD" id="cd20905">
    <property type="entry name" value="EHMT_ZBD"/>
    <property type="match status" value="1"/>
</dbReference>
<dbReference type="OrthoDB" id="5792673at2759"/>
<name>A0A8K1D8N2_9PASS</name>
<dbReference type="Pfam" id="PF21533">
    <property type="entry name" value="EHMT1-2_CRR"/>
    <property type="match status" value="1"/>
</dbReference>
<dbReference type="Proteomes" id="UP000796761">
    <property type="component" value="Unassembled WGS sequence"/>
</dbReference>
<dbReference type="PANTHER" id="PTHR46307:SF1">
    <property type="entry name" value="HISTONE-LYSINE N-METHYLTRANSFERASE EHMT2"/>
    <property type="match status" value="1"/>
</dbReference>
<sequence>PAEAERFEELPLCSCRMEAPKVERGSDRGLCMATESVDGQLSGCGSLILKRETMRPSSRVPLMVLCESHRARMVKHQCCPGCGHFCTAVSGHWAGQGVGES</sequence>
<accession>A0A8K1D8N2</accession>
<reference evidence="2" key="1">
    <citation type="submission" date="2019-04" db="EMBL/GenBank/DDBJ databases">
        <title>Genome assembly of Zosterops borbonicus 15179.</title>
        <authorList>
            <person name="Leroy T."/>
            <person name="Anselmetti Y."/>
            <person name="Tilak M.-K."/>
            <person name="Nabholz B."/>
        </authorList>
    </citation>
    <scope>NUCLEOTIDE SEQUENCE</scope>
    <source>
        <strain evidence="2">HGM_15179</strain>
        <tissue evidence="2">Muscle</tissue>
    </source>
</reference>
<organism evidence="2 3">
    <name type="scientific">Zosterops borbonicus</name>
    <dbReference type="NCBI Taxonomy" id="364589"/>
    <lineage>
        <taxon>Eukaryota</taxon>
        <taxon>Metazoa</taxon>
        <taxon>Chordata</taxon>
        <taxon>Craniata</taxon>
        <taxon>Vertebrata</taxon>
        <taxon>Euteleostomi</taxon>
        <taxon>Archelosauria</taxon>
        <taxon>Archosauria</taxon>
        <taxon>Dinosauria</taxon>
        <taxon>Saurischia</taxon>
        <taxon>Theropoda</taxon>
        <taxon>Coelurosauria</taxon>
        <taxon>Aves</taxon>
        <taxon>Neognathae</taxon>
        <taxon>Neoaves</taxon>
        <taxon>Telluraves</taxon>
        <taxon>Australaves</taxon>
        <taxon>Passeriformes</taxon>
        <taxon>Sylvioidea</taxon>
        <taxon>Zosteropidae</taxon>
        <taxon>Zosterops</taxon>
    </lineage>
</organism>
<dbReference type="GO" id="GO:0008270">
    <property type="term" value="F:zinc ion binding"/>
    <property type="evidence" value="ECO:0007669"/>
    <property type="project" value="InterPro"/>
</dbReference>
<dbReference type="GO" id="GO:0005634">
    <property type="term" value="C:nucleus"/>
    <property type="evidence" value="ECO:0007669"/>
    <property type="project" value="TreeGrafter"/>
</dbReference>
<protein>
    <recommendedName>
        <fullName evidence="1">EHMT1/2 cysteine-rich region domain-containing protein</fullName>
    </recommendedName>
</protein>
<gene>
    <name evidence="2" type="ORF">HGM15179_020734</name>
</gene>
<dbReference type="InterPro" id="IPR047762">
    <property type="entry name" value="EHMT_CRR"/>
</dbReference>
<evidence type="ECO:0000313" key="3">
    <source>
        <dbReference type="Proteomes" id="UP000796761"/>
    </source>
</evidence>
<dbReference type="GO" id="GO:0002039">
    <property type="term" value="F:p53 binding"/>
    <property type="evidence" value="ECO:0007669"/>
    <property type="project" value="InterPro"/>
</dbReference>
<dbReference type="GO" id="GO:0000122">
    <property type="term" value="P:negative regulation of transcription by RNA polymerase II"/>
    <property type="evidence" value="ECO:0007669"/>
    <property type="project" value="TreeGrafter"/>
</dbReference>
<dbReference type="GO" id="GO:0046974">
    <property type="term" value="F:histone H3K9 methyltransferase activity"/>
    <property type="evidence" value="ECO:0007669"/>
    <property type="project" value="TreeGrafter"/>
</dbReference>
<evidence type="ECO:0000313" key="2">
    <source>
        <dbReference type="EMBL" id="TRZ06373.1"/>
    </source>
</evidence>
<dbReference type="GO" id="GO:0000785">
    <property type="term" value="C:chromatin"/>
    <property type="evidence" value="ECO:0007669"/>
    <property type="project" value="TreeGrafter"/>
</dbReference>
<dbReference type="AlphaFoldDB" id="A0A8K1D8N2"/>
<dbReference type="InterPro" id="IPR043550">
    <property type="entry name" value="EHMT1/EHMT2"/>
</dbReference>